<evidence type="ECO:0000313" key="2">
    <source>
        <dbReference type="Proteomes" id="UP001054945"/>
    </source>
</evidence>
<organism evidence="1 2">
    <name type="scientific">Caerostris extrusa</name>
    <name type="common">Bark spider</name>
    <name type="synonym">Caerostris bankana</name>
    <dbReference type="NCBI Taxonomy" id="172846"/>
    <lineage>
        <taxon>Eukaryota</taxon>
        <taxon>Metazoa</taxon>
        <taxon>Ecdysozoa</taxon>
        <taxon>Arthropoda</taxon>
        <taxon>Chelicerata</taxon>
        <taxon>Arachnida</taxon>
        <taxon>Araneae</taxon>
        <taxon>Araneomorphae</taxon>
        <taxon>Entelegynae</taxon>
        <taxon>Araneoidea</taxon>
        <taxon>Araneidae</taxon>
        <taxon>Caerostris</taxon>
    </lineage>
</organism>
<proteinExistence type="predicted"/>
<accession>A0AAV4YC27</accession>
<dbReference type="EMBL" id="BPLR01019156">
    <property type="protein sequence ID" value="GIZ04858.1"/>
    <property type="molecule type" value="Genomic_DNA"/>
</dbReference>
<evidence type="ECO:0000313" key="1">
    <source>
        <dbReference type="EMBL" id="GIZ04858.1"/>
    </source>
</evidence>
<gene>
    <name evidence="1" type="ORF">CEXT_334881</name>
</gene>
<keyword evidence="2" id="KW-1185">Reference proteome</keyword>
<protein>
    <submittedName>
        <fullName evidence="1">Uncharacterized protein</fullName>
    </submittedName>
</protein>
<comment type="caution">
    <text evidence="1">The sequence shown here is derived from an EMBL/GenBank/DDBJ whole genome shotgun (WGS) entry which is preliminary data.</text>
</comment>
<dbReference type="AlphaFoldDB" id="A0AAV4YC27"/>
<reference evidence="1 2" key="1">
    <citation type="submission" date="2021-06" db="EMBL/GenBank/DDBJ databases">
        <title>Caerostris extrusa draft genome.</title>
        <authorList>
            <person name="Kono N."/>
            <person name="Arakawa K."/>
        </authorList>
    </citation>
    <scope>NUCLEOTIDE SEQUENCE [LARGE SCALE GENOMIC DNA]</scope>
</reference>
<sequence length="89" mass="10107">MQLQKKMFHKQSVANCIQRNRHTSTHTAVLKSFSNASSRQIPSSQQSPAHTFCNRIFSLHTISSAGKSLFVIIPPPHKYKRNATTERTK</sequence>
<dbReference type="Proteomes" id="UP001054945">
    <property type="component" value="Unassembled WGS sequence"/>
</dbReference>
<name>A0AAV4YC27_CAEEX</name>